<accession>G7K6Z1</accession>
<reference evidence="3" key="3">
    <citation type="submission" date="2015-04" db="UniProtKB">
        <authorList>
            <consortium name="EnsemblPlants"/>
        </authorList>
    </citation>
    <scope>IDENTIFICATION</scope>
    <source>
        <strain evidence="3">cv. Jemalong A17</strain>
    </source>
</reference>
<proteinExistence type="predicted"/>
<dbReference type="EMBL" id="CM001221">
    <property type="protein sequence ID" value="AES96423.1"/>
    <property type="molecule type" value="Genomic_DNA"/>
</dbReference>
<keyword evidence="4" id="KW-1185">Reference proteome</keyword>
<keyword evidence="1 2" id="KW-0812">Transmembrane</keyword>
<dbReference type="EnsemblPlants" id="AES96423">
    <property type="protein sequence ID" value="AES96423"/>
    <property type="gene ID" value="MTR_5g037000"/>
</dbReference>
<feature type="transmembrane region" description="Helical" evidence="1">
    <location>
        <begin position="6"/>
        <end position="24"/>
    </location>
</feature>
<gene>
    <name evidence="2" type="ordered locus">MTR_5g037000</name>
</gene>
<evidence type="ECO:0000313" key="4">
    <source>
        <dbReference type="Proteomes" id="UP000002051"/>
    </source>
</evidence>
<evidence type="ECO:0000313" key="3">
    <source>
        <dbReference type="EnsemblPlants" id="AES96423"/>
    </source>
</evidence>
<keyword evidence="1" id="KW-0472">Membrane</keyword>
<evidence type="ECO:0000313" key="2">
    <source>
        <dbReference type="EMBL" id="AES96423.1"/>
    </source>
</evidence>
<organism evidence="2 4">
    <name type="scientific">Medicago truncatula</name>
    <name type="common">Barrel medic</name>
    <name type="synonym">Medicago tribuloides</name>
    <dbReference type="NCBI Taxonomy" id="3880"/>
    <lineage>
        <taxon>Eukaryota</taxon>
        <taxon>Viridiplantae</taxon>
        <taxon>Streptophyta</taxon>
        <taxon>Embryophyta</taxon>
        <taxon>Tracheophyta</taxon>
        <taxon>Spermatophyta</taxon>
        <taxon>Magnoliopsida</taxon>
        <taxon>eudicotyledons</taxon>
        <taxon>Gunneridae</taxon>
        <taxon>Pentapetalae</taxon>
        <taxon>rosids</taxon>
        <taxon>fabids</taxon>
        <taxon>Fabales</taxon>
        <taxon>Fabaceae</taxon>
        <taxon>Papilionoideae</taxon>
        <taxon>50 kb inversion clade</taxon>
        <taxon>NPAAA clade</taxon>
        <taxon>Hologalegina</taxon>
        <taxon>IRL clade</taxon>
        <taxon>Trifolieae</taxon>
        <taxon>Medicago</taxon>
    </lineage>
</organism>
<feature type="transmembrane region" description="Helical" evidence="1">
    <location>
        <begin position="31"/>
        <end position="50"/>
    </location>
</feature>
<dbReference type="AlphaFoldDB" id="G7K6Z1"/>
<dbReference type="PaxDb" id="3880-AES96423"/>
<dbReference type="Proteomes" id="UP000002051">
    <property type="component" value="Chromosome 5"/>
</dbReference>
<keyword evidence="1" id="KW-1133">Transmembrane helix</keyword>
<sequence>MLLTNTALYFVATILFGSMASIRLAHGLESFIVILVSAFTGSLALCYSAWTRDKFLVVFIH</sequence>
<protein>
    <submittedName>
        <fullName evidence="2">Transmembrane protein, putative</fullName>
    </submittedName>
</protein>
<reference evidence="2 4" key="2">
    <citation type="journal article" date="2014" name="BMC Genomics">
        <title>An improved genome release (version Mt4.0) for the model legume Medicago truncatula.</title>
        <authorList>
            <person name="Tang H."/>
            <person name="Krishnakumar V."/>
            <person name="Bidwell S."/>
            <person name="Rosen B."/>
            <person name="Chan A."/>
            <person name="Zhou S."/>
            <person name="Gentzbittel L."/>
            <person name="Childs K.L."/>
            <person name="Yandell M."/>
            <person name="Gundlach H."/>
            <person name="Mayer K.F."/>
            <person name="Schwartz D.C."/>
            <person name="Town C.D."/>
        </authorList>
    </citation>
    <scope>GENOME REANNOTATION</scope>
    <source>
        <strain evidence="3 4">cv. Jemalong A17</strain>
    </source>
</reference>
<evidence type="ECO:0000256" key="1">
    <source>
        <dbReference type="SAM" id="Phobius"/>
    </source>
</evidence>
<name>G7K6Z1_MEDTR</name>
<dbReference type="HOGENOM" id="CLU_2926094_0_0_1"/>
<reference evidence="2 4" key="1">
    <citation type="journal article" date="2011" name="Nature">
        <title>The Medicago genome provides insight into the evolution of rhizobial symbioses.</title>
        <authorList>
            <person name="Young N.D."/>
            <person name="Debelle F."/>
            <person name="Oldroyd G.E."/>
            <person name="Geurts R."/>
            <person name="Cannon S.B."/>
            <person name="Udvardi M.K."/>
            <person name="Benedito V.A."/>
            <person name="Mayer K.F."/>
            <person name="Gouzy J."/>
            <person name="Schoof H."/>
            <person name="Van de Peer Y."/>
            <person name="Proost S."/>
            <person name="Cook D.R."/>
            <person name="Meyers B.C."/>
            <person name="Spannagl M."/>
            <person name="Cheung F."/>
            <person name="De Mita S."/>
            <person name="Krishnakumar V."/>
            <person name="Gundlach H."/>
            <person name="Zhou S."/>
            <person name="Mudge J."/>
            <person name="Bharti A.K."/>
            <person name="Murray J.D."/>
            <person name="Naoumkina M.A."/>
            <person name="Rosen B."/>
            <person name="Silverstein K.A."/>
            <person name="Tang H."/>
            <person name="Rombauts S."/>
            <person name="Zhao P.X."/>
            <person name="Zhou P."/>
            <person name="Barbe V."/>
            <person name="Bardou P."/>
            <person name="Bechner M."/>
            <person name="Bellec A."/>
            <person name="Berger A."/>
            <person name="Berges H."/>
            <person name="Bidwell S."/>
            <person name="Bisseling T."/>
            <person name="Choisne N."/>
            <person name="Couloux A."/>
            <person name="Denny R."/>
            <person name="Deshpande S."/>
            <person name="Dai X."/>
            <person name="Doyle J.J."/>
            <person name="Dudez A.M."/>
            <person name="Farmer A.D."/>
            <person name="Fouteau S."/>
            <person name="Franken C."/>
            <person name="Gibelin C."/>
            <person name="Gish J."/>
            <person name="Goldstein S."/>
            <person name="Gonzalez A.J."/>
            <person name="Green P.J."/>
            <person name="Hallab A."/>
            <person name="Hartog M."/>
            <person name="Hua A."/>
            <person name="Humphray S.J."/>
            <person name="Jeong D.H."/>
            <person name="Jing Y."/>
            <person name="Jocker A."/>
            <person name="Kenton S.M."/>
            <person name="Kim D.J."/>
            <person name="Klee K."/>
            <person name="Lai H."/>
            <person name="Lang C."/>
            <person name="Lin S."/>
            <person name="Macmil S.L."/>
            <person name="Magdelenat G."/>
            <person name="Matthews L."/>
            <person name="McCorrison J."/>
            <person name="Monaghan E.L."/>
            <person name="Mun J.H."/>
            <person name="Najar F.Z."/>
            <person name="Nicholson C."/>
            <person name="Noirot C."/>
            <person name="O'Bleness M."/>
            <person name="Paule C.R."/>
            <person name="Poulain J."/>
            <person name="Prion F."/>
            <person name="Qin B."/>
            <person name="Qu C."/>
            <person name="Retzel E.F."/>
            <person name="Riddle C."/>
            <person name="Sallet E."/>
            <person name="Samain S."/>
            <person name="Samson N."/>
            <person name="Sanders I."/>
            <person name="Saurat O."/>
            <person name="Scarpelli C."/>
            <person name="Schiex T."/>
            <person name="Segurens B."/>
            <person name="Severin A.J."/>
            <person name="Sherrier D.J."/>
            <person name="Shi R."/>
            <person name="Sims S."/>
            <person name="Singer S.R."/>
            <person name="Sinharoy S."/>
            <person name="Sterck L."/>
            <person name="Viollet A."/>
            <person name="Wang B.B."/>
            <person name="Wang K."/>
            <person name="Wang M."/>
            <person name="Wang X."/>
            <person name="Warfsmann J."/>
            <person name="Weissenbach J."/>
            <person name="White D.D."/>
            <person name="White J.D."/>
            <person name="Wiley G.B."/>
            <person name="Wincker P."/>
            <person name="Xing Y."/>
            <person name="Yang L."/>
            <person name="Yao Z."/>
            <person name="Ying F."/>
            <person name="Zhai J."/>
            <person name="Zhou L."/>
            <person name="Zuber A."/>
            <person name="Denarie J."/>
            <person name="Dixon R.A."/>
            <person name="May G.D."/>
            <person name="Schwartz D.C."/>
            <person name="Rogers J."/>
            <person name="Quetier F."/>
            <person name="Town C.D."/>
            <person name="Roe B.A."/>
        </authorList>
    </citation>
    <scope>NUCLEOTIDE SEQUENCE [LARGE SCALE GENOMIC DNA]</scope>
    <source>
        <strain evidence="2">A17</strain>
        <strain evidence="3 4">cv. Jemalong A17</strain>
    </source>
</reference>